<dbReference type="Pfam" id="PF01753">
    <property type="entry name" value="zf-MYND"/>
    <property type="match status" value="1"/>
</dbReference>
<evidence type="ECO:0000313" key="6">
    <source>
        <dbReference type="EMBL" id="KAJ7742650.1"/>
    </source>
</evidence>
<dbReference type="AlphaFoldDB" id="A0AAD7IGN9"/>
<feature type="domain" description="MYND-type" evidence="5">
    <location>
        <begin position="56"/>
        <end position="98"/>
    </location>
</feature>
<dbReference type="Gene3D" id="6.10.140.2220">
    <property type="match status" value="1"/>
</dbReference>
<feature type="non-terminal residue" evidence="6">
    <location>
        <position position="1"/>
    </location>
</feature>
<accession>A0AAD7IGN9</accession>
<dbReference type="EMBL" id="JARJLG010000116">
    <property type="protein sequence ID" value="KAJ7742650.1"/>
    <property type="molecule type" value="Genomic_DNA"/>
</dbReference>
<evidence type="ECO:0000256" key="1">
    <source>
        <dbReference type="ARBA" id="ARBA00022723"/>
    </source>
</evidence>
<comment type="caution">
    <text evidence="6">The sequence shown here is derived from an EMBL/GenBank/DDBJ whole genome shotgun (WGS) entry which is preliminary data.</text>
</comment>
<sequence>WVDMNAKMEAKDLVRNWNRVVDDYTASGVDHRGRRNIENAAKIGIAGGPLFRICEADACANVEGREGVKLLICSGCKTAVYCSKFYQKNAWKSHKSSCGSKTVKVQVLPSQLACFQ</sequence>
<evidence type="ECO:0000256" key="4">
    <source>
        <dbReference type="PROSITE-ProRule" id="PRU00134"/>
    </source>
</evidence>
<organism evidence="6 7">
    <name type="scientific">Mycena maculata</name>
    <dbReference type="NCBI Taxonomy" id="230809"/>
    <lineage>
        <taxon>Eukaryota</taxon>
        <taxon>Fungi</taxon>
        <taxon>Dikarya</taxon>
        <taxon>Basidiomycota</taxon>
        <taxon>Agaricomycotina</taxon>
        <taxon>Agaricomycetes</taxon>
        <taxon>Agaricomycetidae</taxon>
        <taxon>Agaricales</taxon>
        <taxon>Marasmiineae</taxon>
        <taxon>Mycenaceae</taxon>
        <taxon>Mycena</taxon>
    </lineage>
</organism>
<protein>
    <recommendedName>
        <fullName evidence="5">MYND-type domain-containing protein</fullName>
    </recommendedName>
</protein>
<keyword evidence="1" id="KW-0479">Metal-binding</keyword>
<dbReference type="GO" id="GO:0008270">
    <property type="term" value="F:zinc ion binding"/>
    <property type="evidence" value="ECO:0007669"/>
    <property type="project" value="UniProtKB-KW"/>
</dbReference>
<name>A0AAD7IGN9_9AGAR</name>
<feature type="non-terminal residue" evidence="6">
    <location>
        <position position="116"/>
    </location>
</feature>
<gene>
    <name evidence="6" type="ORF">DFH07DRAFT_713332</name>
</gene>
<dbReference type="SUPFAM" id="SSF144232">
    <property type="entry name" value="HIT/MYND zinc finger-like"/>
    <property type="match status" value="1"/>
</dbReference>
<evidence type="ECO:0000313" key="7">
    <source>
        <dbReference type="Proteomes" id="UP001215280"/>
    </source>
</evidence>
<keyword evidence="2 4" id="KW-0863">Zinc-finger</keyword>
<evidence type="ECO:0000256" key="2">
    <source>
        <dbReference type="ARBA" id="ARBA00022771"/>
    </source>
</evidence>
<keyword evidence="7" id="KW-1185">Reference proteome</keyword>
<reference evidence="6" key="1">
    <citation type="submission" date="2023-03" db="EMBL/GenBank/DDBJ databases">
        <title>Massive genome expansion in bonnet fungi (Mycena s.s.) driven by repeated elements and novel gene families across ecological guilds.</title>
        <authorList>
            <consortium name="Lawrence Berkeley National Laboratory"/>
            <person name="Harder C.B."/>
            <person name="Miyauchi S."/>
            <person name="Viragh M."/>
            <person name="Kuo A."/>
            <person name="Thoen E."/>
            <person name="Andreopoulos B."/>
            <person name="Lu D."/>
            <person name="Skrede I."/>
            <person name="Drula E."/>
            <person name="Henrissat B."/>
            <person name="Morin E."/>
            <person name="Kohler A."/>
            <person name="Barry K."/>
            <person name="LaButti K."/>
            <person name="Morin E."/>
            <person name="Salamov A."/>
            <person name="Lipzen A."/>
            <person name="Mereny Z."/>
            <person name="Hegedus B."/>
            <person name="Baldrian P."/>
            <person name="Stursova M."/>
            <person name="Weitz H."/>
            <person name="Taylor A."/>
            <person name="Grigoriev I.V."/>
            <person name="Nagy L.G."/>
            <person name="Martin F."/>
            <person name="Kauserud H."/>
        </authorList>
    </citation>
    <scope>NUCLEOTIDE SEQUENCE</scope>
    <source>
        <strain evidence="6">CBHHK188m</strain>
    </source>
</reference>
<dbReference type="InterPro" id="IPR002893">
    <property type="entry name" value="Znf_MYND"/>
</dbReference>
<proteinExistence type="predicted"/>
<evidence type="ECO:0000256" key="3">
    <source>
        <dbReference type="ARBA" id="ARBA00022833"/>
    </source>
</evidence>
<keyword evidence="3" id="KW-0862">Zinc</keyword>
<dbReference type="PROSITE" id="PS50865">
    <property type="entry name" value="ZF_MYND_2"/>
    <property type="match status" value="1"/>
</dbReference>
<evidence type="ECO:0000259" key="5">
    <source>
        <dbReference type="PROSITE" id="PS50865"/>
    </source>
</evidence>
<dbReference type="Proteomes" id="UP001215280">
    <property type="component" value="Unassembled WGS sequence"/>
</dbReference>